<organism evidence="1 2">
    <name type="scientific">Bacillus cytotoxicus</name>
    <dbReference type="NCBI Taxonomy" id="580165"/>
    <lineage>
        <taxon>Bacteria</taxon>
        <taxon>Bacillati</taxon>
        <taxon>Bacillota</taxon>
        <taxon>Bacilli</taxon>
        <taxon>Bacillales</taxon>
        <taxon>Bacillaceae</taxon>
        <taxon>Bacillus</taxon>
        <taxon>Bacillus cereus group</taxon>
    </lineage>
</organism>
<protein>
    <recommendedName>
        <fullName evidence="3">SAM-dependent methyltransferase</fullName>
    </recommendedName>
</protein>
<dbReference type="AlphaFoldDB" id="A0AAX2CH28"/>
<comment type="caution">
    <text evidence="1">The sequence shown here is derived from an EMBL/GenBank/DDBJ whole genome shotgun (WGS) entry which is preliminary data.</text>
</comment>
<proteinExistence type="predicted"/>
<evidence type="ECO:0000313" key="1">
    <source>
        <dbReference type="EMBL" id="SCL93641.1"/>
    </source>
</evidence>
<name>A0AAX2CH28_9BACI</name>
<gene>
    <name evidence="1" type="ORF">BCB44BAC_02230</name>
</gene>
<dbReference type="EMBL" id="FMIK01000027">
    <property type="protein sequence ID" value="SCL93641.1"/>
    <property type="molecule type" value="Genomic_DNA"/>
</dbReference>
<accession>A0AAX2CH28</accession>
<reference evidence="1 2" key="1">
    <citation type="submission" date="2016-08" db="EMBL/GenBank/DDBJ databases">
        <authorList>
            <person name="Loux V."/>
            <person name="Rue O."/>
        </authorList>
    </citation>
    <scope>NUCLEOTIDE SEQUENCE [LARGE SCALE GENOMIC DNA]</scope>
    <source>
        <strain evidence="1 2">AFSSA_08CEB44bac</strain>
    </source>
</reference>
<dbReference type="Proteomes" id="UP000242164">
    <property type="component" value="Unassembled WGS sequence"/>
</dbReference>
<evidence type="ECO:0000313" key="2">
    <source>
        <dbReference type="Proteomes" id="UP000242164"/>
    </source>
</evidence>
<evidence type="ECO:0008006" key="3">
    <source>
        <dbReference type="Google" id="ProtNLM"/>
    </source>
</evidence>
<sequence>MNHVEKYVTSQIYEKGRLPYIIQHVQSRQNIRLLDITIGGGHVANALALDLIGKV</sequence>